<dbReference type="KEGG" id="sur:STAUR_2089"/>
<feature type="region of interest" description="Disordered" evidence="6">
    <location>
        <begin position="1"/>
        <end position="41"/>
    </location>
</feature>
<sequence length="320" mass="34586">MNGCIRPGTHAPEGWSPWSLQGGAHGSQDLPTLSVGGPPESRPLEKGLFAERYALRRVVGSGGMGTVYQAWDELCGQPVALKVLEATGPRNPGAQERFRREAKLARRISHPNVARVFELGNAQGRSFLTMEYVEGEDLKSLLAREGCLSPVRAARLAVEVCAGLEAAHEASVAHRDLKPANVLVERGGRVVLTDFGIARSLEDSPEEGLTRIHGLVGTPQYMAPEQLTEGKVDRRTDLYAVGLLLYEMLVGQPAFAQSTSLKAAFERMGAPPPDPRDRREVPEELARVVRTCLAVSPSGRPSRAREVAQTLEAWLTGGSV</sequence>
<keyword evidence="4 5" id="KW-0067">ATP-binding</keyword>
<feature type="binding site" evidence="5">
    <location>
        <position position="82"/>
    </location>
    <ligand>
        <name>ATP</name>
        <dbReference type="ChEBI" id="CHEBI:30616"/>
    </ligand>
</feature>
<keyword evidence="9" id="KW-1185">Reference proteome</keyword>
<dbReference type="PROSITE" id="PS50011">
    <property type="entry name" value="PROTEIN_KINASE_DOM"/>
    <property type="match status" value="1"/>
</dbReference>
<dbReference type="HOGENOM" id="CLU_000288_63_44_7"/>
<dbReference type="SMART" id="SM00220">
    <property type="entry name" value="S_TKc"/>
    <property type="match status" value="1"/>
</dbReference>
<dbReference type="SUPFAM" id="SSF56112">
    <property type="entry name" value="Protein kinase-like (PK-like)"/>
    <property type="match status" value="1"/>
</dbReference>
<dbReference type="GO" id="GO:0004674">
    <property type="term" value="F:protein serine/threonine kinase activity"/>
    <property type="evidence" value="ECO:0007669"/>
    <property type="project" value="TreeGrafter"/>
</dbReference>
<dbReference type="GO" id="GO:0005524">
    <property type="term" value="F:ATP binding"/>
    <property type="evidence" value="ECO:0007669"/>
    <property type="project" value="UniProtKB-UniRule"/>
</dbReference>
<evidence type="ECO:0000313" key="9">
    <source>
        <dbReference type="Proteomes" id="UP000001351"/>
    </source>
</evidence>
<dbReference type="Gene3D" id="1.10.510.10">
    <property type="entry name" value="Transferase(Phosphotransferase) domain 1"/>
    <property type="match status" value="1"/>
</dbReference>
<evidence type="ECO:0000256" key="2">
    <source>
        <dbReference type="ARBA" id="ARBA00022741"/>
    </source>
</evidence>
<organism evidence="8 9">
    <name type="scientific">Stigmatella aurantiaca (strain DW4/3-1)</name>
    <dbReference type="NCBI Taxonomy" id="378806"/>
    <lineage>
        <taxon>Bacteria</taxon>
        <taxon>Pseudomonadati</taxon>
        <taxon>Myxococcota</taxon>
        <taxon>Myxococcia</taxon>
        <taxon>Myxococcales</taxon>
        <taxon>Cystobacterineae</taxon>
        <taxon>Archangiaceae</taxon>
        <taxon>Stigmatella</taxon>
    </lineage>
</organism>
<dbReference type="PROSITE" id="PS00107">
    <property type="entry name" value="PROTEIN_KINASE_ATP"/>
    <property type="match status" value="1"/>
</dbReference>
<dbReference type="InterPro" id="IPR008271">
    <property type="entry name" value="Ser/Thr_kinase_AS"/>
</dbReference>
<accession>E3FYF6</accession>
<evidence type="ECO:0000259" key="7">
    <source>
        <dbReference type="PROSITE" id="PS50011"/>
    </source>
</evidence>
<protein>
    <submittedName>
        <fullName evidence="8">Protein kinase</fullName>
    </submittedName>
</protein>
<dbReference type="PROSITE" id="PS00108">
    <property type="entry name" value="PROTEIN_KINASE_ST"/>
    <property type="match status" value="1"/>
</dbReference>
<keyword evidence="1" id="KW-0808">Transferase</keyword>
<dbReference type="InterPro" id="IPR011009">
    <property type="entry name" value="Kinase-like_dom_sf"/>
</dbReference>
<dbReference type="EMBL" id="CP002271">
    <property type="protein sequence ID" value="ADO69893.1"/>
    <property type="molecule type" value="Genomic_DNA"/>
</dbReference>
<name>E3FYF6_STIAD</name>
<keyword evidence="3 8" id="KW-0418">Kinase</keyword>
<dbReference type="Pfam" id="PF00069">
    <property type="entry name" value="Pkinase"/>
    <property type="match status" value="1"/>
</dbReference>
<evidence type="ECO:0000256" key="6">
    <source>
        <dbReference type="SAM" id="MobiDB-lite"/>
    </source>
</evidence>
<dbReference type="InterPro" id="IPR000719">
    <property type="entry name" value="Prot_kinase_dom"/>
</dbReference>
<evidence type="ECO:0000256" key="3">
    <source>
        <dbReference type="ARBA" id="ARBA00022777"/>
    </source>
</evidence>
<dbReference type="Gene3D" id="3.30.200.20">
    <property type="entry name" value="Phosphorylase Kinase, domain 1"/>
    <property type="match status" value="1"/>
</dbReference>
<reference evidence="8 9" key="1">
    <citation type="journal article" date="2011" name="Mol. Biol. Evol.">
        <title>Comparative genomic analysis of fruiting body formation in Myxococcales.</title>
        <authorList>
            <person name="Huntley S."/>
            <person name="Hamann N."/>
            <person name="Wegener-Feldbrugge S."/>
            <person name="Treuner-Lange A."/>
            <person name="Kube M."/>
            <person name="Reinhardt R."/>
            <person name="Klages S."/>
            <person name="Muller R."/>
            <person name="Ronning C.M."/>
            <person name="Nierman W.C."/>
            <person name="Sogaard-Andersen L."/>
        </authorList>
    </citation>
    <scope>NUCLEOTIDE SEQUENCE [LARGE SCALE GENOMIC DNA]</scope>
    <source>
        <strain evidence="8 9">DW4/3-1</strain>
    </source>
</reference>
<dbReference type="eggNOG" id="COG0515">
    <property type="taxonomic scope" value="Bacteria"/>
</dbReference>
<evidence type="ECO:0000256" key="5">
    <source>
        <dbReference type="PROSITE-ProRule" id="PRU10141"/>
    </source>
</evidence>
<gene>
    <name evidence="8" type="ordered locus">STAUR_2089</name>
</gene>
<dbReference type="InterPro" id="IPR017441">
    <property type="entry name" value="Protein_kinase_ATP_BS"/>
</dbReference>
<dbReference type="CDD" id="cd14014">
    <property type="entry name" value="STKc_PknB_like"/>
    <property type="match status" value="1"/>
</dbReference>
<dbReference type="PANTHER" id="PTHR43289:SF30">
    <property type="entry name" value="NON-SPECIFIC SERINE_THREONINE PROTEIN KINASE"/>
    <property type="match status" value="1"/>
</dbReference>
<dbReference type="PANTHER" id="PTHR43289">
    <property type="entry name" value="MITOGEN-ACTIVATED PROTEIN KINASE KINASE KINASE 20-RELATED"/>
    <property type="match status" value="1"/>
</dbReference>
<dbReference type="AlphaFoldDB" id="E3FYF6"/>
<feature type="domain" description="Protein kinase" evidence="7">
    <location>
        <begin position="53"/>
        <end position="315"/>
    </location>
</feature>
<dbReference type="OrthoDB" id="9779541at2"/>
<dbReference type="STRING" id="378806.STAUR_2089"/>
<evidence type="ECO:0000256" key="1">
    <source>
        <dbReference type="ARBA" id="ARBA00022679"/>
    </source>
</evidence>
<evidence type="ECO:0000313" key="8">
    <source>
        <dbReference type="EMBL" id="ADO69893.1"/>
    </source>
</evidence>
<proteinExistence type="predicted"/>
<evidence type="ECO:0000256" key="4">
    <source>
        <dbReference type="ARBA" id="ARBA00022840"/>
    </source>
</evidence>
<keyword evidence="2 5" id="KW-0547">Nucleotide-binding</keyword>
<dbReference type="Proteomes" id="UP000001351">
    <property type="component" value="Chromosome"/>
</dbReference>